<name>A0A3G2R9R2_9FIRM</name>
<keyword evidence="4 7" id="KW-0812">Transmembrane</keyword>
<feature type="transmembrane region" description="Helical" evidence="7">
    <location>
        <begin position="123"/>
        <end position="146"/>
    </location>
</feature>
<evidence type="ECO:0000256" key="5">
    <source>
        <dbReference type="ARBA" id="ARBA00022989"/>
    </source>
</evidence>
<dbReference type="PANTHER" id="PTHR30193">
    <property type="entry name" value="ABC TRANSPORTER PERMEASE PROTEIN"/>
    <property type="match status" value="1"/>
</dbReference>
<evidence type="ECO:0000313" key="9">
    <source>
        <dbReference type="EMBL" id="AYO32211.1"/>
    </source>
</evidence>
<proteinExistence type="predicted"/>
<dbReference type="InterPro" id="IPR051393">
    <property type="entry name" value="ABC_transporter_permease"/>
</dbReference>
<dbReference type="InterPro" id="IPR000515">
    <property type="entry name" value="MetI-like"/>
</dbReference>
<organism evidence="9 10">
    <name type="scientific">Biomaibacter acetigenes</name>
    <dbReference type="NCBI Taxonomy" id="2316383"/>
    <lineage>
        <taxon>Bacteria</taxon>
        <taxon>Bacillati</taxon>
        <taxon>Bacillota</taxon>
        <taxon>Clostridia</taxon>
        <taxon>Thermosediminibacterales</taxon>
        <taxon>Tepidanaerobacteraceae</taxon>
        <taxon>Biomaibacter</taxon>
    </lineage>
</organism>
<dbReference type="Proteomes" id="UP000280960">
    <property type="component" value="Chromosome"/>
</dbReference>
<keyword evidence="6 7" id="KW-0472">Membrane</keyword>
<feature type="transmembrane region" description="Helical" evidence="7">
    <location>
        <begin position="227"/>
        <end position="252"/>
    </location>
</feature>
<evidence type="ECO:0000256" key="6">
    <source>
        <dbReference type="ARBA" id="ARBA00023136"/>
    </source>
</evidence>
<protein>
    <submittedName>
        <fullName evidence="9">Sugar ABC transporter permease</fullName>
    </submittedName>
</protein>
<feature type="transmembrane region" description="Helical" evidence="7">
    <location>
        <begin position="178"/>
        <end position="200"/>
    </location>
</feature>
<feature type="domain" description="ABC transmembrane type-1" evidence="8">
    <location>
        <begin position="51"/>
        <end position="248"/>
    </location>
</feature>
<evidence type="ECO:0000256" key="2">
    <source>
        <dbReference type="ARBA" id="ARBA00022448"/>
    </source>
</evidence>
<accession>A0A3G2R9R2</accession>
<dbReference type="SUPFAM" id="SSF161098">
    <property type="entry name" value="MetI-like"/>
    <property type="match status" value="1"/>
</dbReference>
<sequence>MSLTGMDFTLEWKFSGLENYIKLFHDQNVELVIINTIKYVVFTLVINVGFGFLLAIATGYFIKDENVGLLFQTIWMLPRMTPAVIYALLWLWFLDPTEVGMLNILSGKLFVLPPQNWILNHPMGVVIIANGMIGASLGMVVFSAAIKSIPIDYFQAASVDGASDWDIIRHVIIPFLKWPIMFMTIWQTLSLITSYEYILLLTDGGPLNKSEVWSLFSYHKAFSNYEFGYGAAISVVLVIIAIIIALIMLKLFGYEAMMNRGKIKV</sequence>
<evidence type="ECO:0000256" key="3">
    <source>
        <dbReference type="ARBA" id="ARBA00022475"/>
    </source>
</evidence>
<dbReference type="InterPro" id="IPR035906">
    <property type="entry name" value="MetI-like_sf"/>
</dbReference>
<keyword evidence="10" id="KW-1185">Reference proteome</keyword>
<dbReference type="CDD" id="cd06261">
    <property type="entry name" value="TM_PBP2"/>
    <property type="match status" value="1"/>
</dbReference>
<evidence type="ECO:0000259" key="8">
    <source>
        <dbReference type="Pfam" id="PF00528"/>
    </source>
</evidence>
<evidence type="ECO:0000256" key="4">
    <source>
        <dbReference type="ARBA" id="ARBA00022692"/>
    </source>
</evidence>
<dbReference type="Gene3D" id="1.10.3720.10">
    <property type="entry name" value="MetI-like"/>
    <property type="match status" value="1"/>
</dbReference>
<dbReference type="Pfam" id="PF00528">
    <property type="entry name" value="BPD_transp_1"/>
    <property type="match status" value="1"/>
</dbReference>
<keyword evidence="3" id="KW-1003">Cell membrane</keyword>
<evidence type="ECO:0000313" key="10">
    <source>
        <dbReference type="Proteomes" id="UP000280960"/>
    </source>
</evidence>
<dbReference type="EMBL" id="CP033169">
    <property type="protein sequence ID" value="AYO32211.1"/>
    <property type="molecule type" value="Genomic_DNA"/>
</dbReference>
<comment type="subcellular location">
    <subcellularLocation>
        <location evidence="1">Cell membrane</location>
        <topology evidence="1">Multi-pass membrane protein</topology>
    </subcellularLocation>
</comment>
<gene>
    <name evidence="9" type="ORF">D2962_05185</name>
</gene>
<dbReference type="GO" id="GO:0005886">
    <property type="term" value="C:plasma membrane"/>
    <property type="evidence" value="ECO:0007669"/>
    <property type="project" value="UniProtKB-SubCell"/>
</dbReference>
<dbReference type="GO" id="GO:0055085">
    <property type="term" value="P:transmembrane transport"/>
    <property type="evidence" value="ECO:0007669"/>
    <property type="project" value="InterPro"/>
</dbReference>
<keyword evidence="5 7" id="KW-1133">Transmembrane helix</keyword>
<keyword evidence="2" id="KW-0813">Transport</keyword>
<reference evidence="9 10" key="1">
    <citation type="submission" date="2018-10" db="EMBL/GenBank/DDBJ databases">
        <authorList>
            <person name="Zhang X."/>
        </authorList>
    </citation>
    <scope>NUCLEOTIDE SEQUENCE [LARGE SCALE GENOMIC DNA]</scope>
    <source>
        <strain evidence="9 10">SK-G1</strain>
    </source>
</reference>
<dbReference type="AlphaFoldDB" id="A0A3G2R9R2"/>
<feature type="transmembrane region" description="Helical" evidence="7">
    <location>
        <begin position="74"/>
        <end position="93"/>
    </location>
</feature>
<evidence type="ECO:0000256" key="1">
    <source>
        <dbReference type="ARBA" id="ARBA00004651"/>
    </source>
</evidence>
<dbReference type="PANTHER" id="PTHR30193:SF37">
    <property type="entry name" value="INNER MEMBRANE ABC TRANSPORTER PERMEASE PROTEIN YCJO"/>
    <property type="match status" value="1"/>
</dbReference>
<feature type="transmembrane region" description="Helical" evidence="7">
    <location>
        <begin position="39"/>
        <end position="62"/>
    </location>
</feature>
<dbReference type="KEGG" id="bacg:D2962_05185"/>
<evidence type="ECO:0000256" key="7">
    <source>
        <dbReference type="SAM" id="Phobius"/>
    </source>
</evidence>